<name>A0A537KZ30_9BACT</name>
<evidence type="ECO:0000256" key="1">
    <source>
        <dbReference type="SAM" id="MobiDB-lite"/>
    </source>
</evidence>
<proteinExistence type="predicted"/>
<evidence type="ECO:0000313" key="2">
    <source>
        <dbReference type="EMBL" id="TMJ00989.1"/>
    </source>
</evidence>
<feature type="compositionally biased region" description="Basic and acidic residues" evidence="1">
    <location>
        <begin position="37"/>
        <end position="48"/>
    </location>
</feature>
<organism evidence="2 3">
    <name type="scientific">Candidatus Segetimicrobium genomatis</name>
    <dbReference type="NCBI Taxonomy" id="2569760"/>
    <lineage>
        <taxon>Bacteria</taxon>
        <taxon>Bacillati</taxon>
        <taxon>Candidatus Sysuimicrobiota</taxon>
        <taxon>Candidatus Sysuimicrobiia</taxon>
        <taxon>Candidatus Sysuimicrobiales</taxon>
        <taxon>Candidatus Segetimicrobiaceae</taxon>
        <taxon>Candidatus Segetimicrobium</taxon>
    </lineage>
</organism>
<reference evidence="2 3" key="1">
    <citation type="journal article" date="2019" name="Nat. Microbiol.">
        <title>Mediterranean grassland soil C-N compound turnover is dependent on rainfall and depth, and is mediated by genomically divergent microorganisms.</title>
        <authorList>
            <person name="Diamond S."/>
            <person name="Andeer P.F."/>
            <person name="Li Z."/>
            <person name="Crits-Christoph A."/>
            <person name="Burstein D."/>
            <person name="Anantharaman K."/>
            <person name="Lane K.R."/>
            <person name="Thomas B.C."/>
            <person name="Pan C."/>
            <person name="Northen T.R."/>
            <person name="Banfield J.F."/>
        </authorList>
    </citation>
    <scope>NUCLEOTIDE SEQUENCE [LARGE SCALE GENOMIC DNA]</scope>
    <source>
        <strain evidence="2">NP_4</strain>
    </source>
</reference>
<protein>
    <submittedName>
        <fullName evidence="2">Four helix bundle protein</fullName>
    </submittedName>
</protein>
<comment type="caution">
    <text evidence="2">The sequence shown here is derived from an EMBL/GenBank/DDBJ whole genome shotgun (WGS) entry which is preliminary data.</text>
</comment>
<dbReference type="InterPro" id="IPR012657">
    <property type="entry name" value="23S_rRNA-intervening_sequence"/>
</dbReference>
<accession>A0A537KZ30</accession>
<dbReference type="Proteomes" id="UP000319353">
    <property type="component" value="Unassembled WGS sequence"/>
</dbReference>
<sequence>MSKPGPSARFTLGFSPPRHPPIVCSSESRAGAGWRPAADKSQLRRDTQARGLPRAPGSREGLRFGGKGVPVAARSHRDLHVWQRADDLAQLVYRLTWKFMQADPGLVQRMRAAAISVAAGIAASQRGGRAQARRTLQAVSIALAELGYCMHFARRSGFIGDLDLRKMTSLEEDVSHHLEPLLNADSGQRRPGLT</sequence>
<dbReference type="AlphaFoldDB" id="A0A537KZ30"/>
<dbReference type="NCBIfam" id="TIGR02436">
    <property type="entry name" value="four helix bundle protein"/>
    <property type="match status" value="1"/>
</dbReference>
<evidence type="ECO:0000313" key="3">
    <source>
        <dbReference type="Proteomes" id="UP000319353"/>
    </source>
</evidence>
<dbReference type="Gene3D" id="1.20.1440.60">
    <property type="entry name" value="23S rRNA-intervening sequence"/>
    <property type="match status" value="1"/>
</dbReference>
<dbReference type="Pfam" id="PF05635">
    <property type="entry name" value="23S_rRNA_IVP"/>
    <property type="match status" value="1"/>
</dbReference>
<feature type="region of interest" description="Disordered" evidence="1">
    <location>
        <begin position="1"/>
        <end position="66"/>
    </location>
</feature>
<dbReference type="InterPro" id="IPR036583">
    <property type="entry name" value="23S_rRNA_IVS_sf"/>
</dbReference>
<dbReference type="SUPFAM" id="SSF158446">
    <property type="entry name" value="IVS-encoded protein-like"/>
    <property type="match status" value="1"/>
</dbReference>
<dbReference type="EMBL" id="VBAL01000110">
    <property type="protein sequence ID" value="TMJ00989.1"/>
    <property type="molecule type" value="Genomic_DNA"/>
</dbReference>
<gene>
    <name evidence="2" type="ORF">E6H01_08240</name>
</gene>